<organism evidence="2 3">
    <name type="scientific">Streptomyces glaucosporus</name>
    <dbReference type="NCBI Taxonomy" id="284044"/>
    <lineage>
        <taxon>Bacteria</taxon>
        <taxon>Bacillati</taxon>
        <taxon>Actinomycetota</taxon>
        <taxon>Actinomycetes</taxon>
        <taxon>Kitasatosporales</taxon>
        <taxon>Streptomycetaceae</taxon>
        <taxon>Streptomyces</taxon>
    </lineage>
</organism>
<comment type="caution">
    <text evidence="2">The sequence shown here is derived from an EMBL/GenBank/DDBJ whole genome shotgun (WGS) entry which is preliminary data.</text>
</comment>
<accession>A0ABP5UPB5</accession>
<dbReference type="EMBL" id="BAAATJ010000001">
    <property type="protein sequence ID" value="GAA2383783.1"/>
    <property type="molecule type" value="Genomic_DNA"/>
</dbReference>
<feature type="region of interest" description="Disordered" evidence="1">
    <location>
        <begin position="25"/>
        <end position="59"/>
    </location>
</feature>
<name>A0ABP5UPB5_9ACTN</name>
<feature type="compositionally biased region" description="Basic and acidic residues" evidence="1">
    <location>
        <begin position="25"/>
        <end position="36"/>
    </location>
</feature>
<reference evidence="3" key="1">
    <citation type="journal article" date="2019" name="Int. J. Syst. Evol. Microbiol.">
        <title>The Global Catalogue of Microorganisms (GCM) 10K type strain sequencing project: providing services to taxonomists for standard genome sequencing and annotation.</title>
        <authorList>
            <consortium name="The Broad Institute Genomics Platform"/>
            <consortium name="The Broad Institute Genome Sequencing Center for Infectious Disease"/>
            <person name="Wu L."/>
            <person name="Ma J."/>
        </authorList>
    </citation>
    <scope>NUCLEOTIDE SEQUENCE [LARGE SCALE GENOMIC DNA]</scope>
    <source>
        <strain evidence="3">JCM 6921</strain>
    </source>
</reference>
<dbReference type="Proteomes" id="UP001500058">
    <property type="component" value="Unassembled WGS sequence"/>
</dbReference>
<evidence type="ECO:0000313" key="3">
    <source>
        <dbReference type="Proteomes" id="UP001500058"/>
    </source>
</evidence>
<feature type="region of interest" description="Disordered" evidence="1">
    <location>
        <begin position="1"/>
        <end position="20"/>
    </location>
</feature>
<keyword evidence="3" id="KW-1185">Reference proteome</keyword>
<gene>
    <name evidence="2" type="ORF">GCM10010420_02380</name>
</gene>
<sequence>MPAGSSGEARPPGKVRRPEEIRLFGKEADHLFRDARMPAGPRLRSGDGDPPEVRPTCGR</sequence>
<evidence type="ECO:0000313" key="2">
    <source>
        <dbReference type="EMBL" id="GAA2383783.1"/>
    </source>
</evidence>
<proteinExistence type="predicted"/>
<protein>
    <submittedName>
        <fullName evidence="2">Uncharacterized protein</fullName>
    </submittedName>
</protein>
<evidence type="ECO:0000256" key="1">
    <source>
        <dbReference type="SAM" id="MobiDB-lite"/>
    </source>
</evidence>